<dbReference type="InterPro" id="IPR006311">
    <property type="entry name" value="TAT_signal"/>
</dbReference>
<accession>A0ABN1H964</accession>
<comment type="caution">
    <text evidence="1">The sequence shown here is derived from an EMBL/GenBank/DDBJ whole genome shotgun (WGS) entry which is preliminary data.</text>
</comment>
<protein>
    <submittedName>
        <fullName evidence="1">DUF1501 domain-containing protein</fullName>
    </submittedName>
</protein>
<dbReference type="RefSeq" id="WP_344608486.1">
    <property type="nucleotide sequence ID" value="NZ_BAAAHE010000045.1"/>
</dbReference>
<keyword evidence="2" id="KW-1185">Reference proteome</keyword>
<name>A0ABN1H964_9ACTN</name>
<gene>
    <name evidence="1" type="ORF">GCM10009547_42070</name>
</gene>
<dbReference type="PANTHER" id="PTHR43737:SF1">
    <property type="entry name" value="DUF1501 DOMAIN-CONTAINING PROTEIN"/>
    <property type="match status" value="1"/>
</dbReference>
<dbReference type="Pfam" id="PF07394">
    <property type="entry name" value="DUF1501"/>
    <property type="match status" value="1"/>
</dbReference>
<evidence type="ECO:0000313" key="2">
    <source>
        <dbReference type="Proteomes" id="UP001500957"/>
    </source>
</evidence>
<dbReference type="InterPro" id="IPR010869">
    <property type="entry name" value="DUF1501"/>
</dbReference>
<dbReference type="PANTHER" id="PTHR43737">
    <property type="entry name" value="BLL7424 PROTEIN"/>
    <property type="match status" value="1"/>
</dbReference>
<reference evidence="1 2" key="1">
    <citation type="journal article" date="2019" name="Int. J. Syst. Evol. Microbiol.">
        <title>The Global Catalogue of Microorganisms (GCM) 10K type strain sequencing project: providing services to taxonomists for standard genome sequencing and annotation.</title>
        <authorList>
            <consortium name="The Broad Institute Genomics Platform"/>
            <consortium name="The Broad Institute Genome Sequencing Center for Infectious Disease"/>
            <person name="Wu L."/>
            <person name="Ma J."/>
        </authorList>
    </citation>
    <scope>NUCLEOTIDE SEQUENCE [LARGE SCALE GENOMIC DNA]</scope>
    <source>
        <strain evidence="1 2">JCM 10671</strain>
    </source>
</reference>
<organism evidence="1 2">
    <name type="scientific">Sporichthya brevicatena</name>
    <dbReference type="NCBI Taxonomy" id="171442"/>
    <lineage>
        <taxon>Bacteria</taxon>
        <taxon>Bacillati</taxon>
        <taxon>Actinomycetota</taxon>
        <taxon>Actinomycetes</taxon>
        <taxon>Sporichthyales</taxon>
        <taxon>Sporichthyaceae</taxon>
        <taxon>Sporichthya</taxon>
    </lineage>
</organism>
<dbReference type="Proteomes" id="UP001500957">
    <property type="component" value="Unassembled WGS sequence"/>
</dbReference>
<proteinExistence type="predicted"/>
<evidence type="ECO:0000313" key="1">
    <source>
        <dbReference type="EMBL" id="GAA0633687.1"/>
    </source>
</evidence>
<sequence>MTRQIPSPNDGCPECAEVGTLNRRRFLQALGVTGAAVAATPALSARAAYAAGAYSGPILLVISLRGGMDGLSLVPPVGDPDYARKRPNIAIPTATAIPTGNPTFGLHPALAPLKPLWNDGRLAFVHAVGSPDASRSHFSATDELDRAAPGTSIRTGWLDRVLGVAGTGTTFEAVALGTGGVPRLMSGPNEALGLASLATFKLQSLDWVGPRLTTALRALHDNANLPHASAATATLAALDTAASVVTNHGSPRNGAVYPKNSALGAALADAAALIRANVGLQALAVDVGDWDMHSGLGNRGEGAFAVKAGDIAASLAAFATDLGDAFNRVTVVTLSEFGRRVQENGSGGVDHGYGNAVLLAGGGLVGTKVHGTWPTLADAKLDHGDLAGTTDFRNVLGEYLVKRAGLTTSQLGTVFPGVTPSFVGAFR</sequence>
<dbReference type="PROSITE" id="PS51318">
    <property type="entry name" value="TAT"/>
    <property type="match status" value="1"/>
</dbReference>
<dbReference type="EMBL" id="BAAAHE010000045">
    <property type="protein sequence ID" value="GAA0633687.1"/>
    <property type="molecule type" value="Genomic_DNA"/>
</dbReference>